<dbReference type="GO" id="GO:0008253">
    <property type="term" value="F:5'-nucleotidase activity"/>
    <property type="evidence" value="ECO:0007669"/>
    <property type="project" value="UniProtKB-EC"/>
</dbReference>
<accession>A0ABV8LRI0</accession>
<reference evidence="10" key="1">
    <citation type="journal article" date="2019" name="Int. J. Syst. Evol. Microbiol.">
        <title>The Global Catalogue of Microorganisms (GCM) 10K type strain sequencing project: providing services to taxonomists for standard genome sequencing and annotation.</title>
        <authorList>
            <consortium name="The Broad Institute Genomics Platform"/>
            <consortium name="The Broad Institute Genome Sequencing Center for Infectious Disease"/>
            <person name="Wu L."/>
            <person name="Ma J."/>
        </authorList>
    </citation>
    <scope>NUCLEOTIDE SEQUENCE [LARGE SCALE GENOMIC DNA]</scope>
    <source>
        <strain evidence="10">CGMCC 4.7289</strain>
    </source>
</reference>
<keyword evidence="10" id="KW-1185">Reference proteome</keyword>
<dbReference type="Proteomes" id="UP001595816">
    <property type="component" value="Unassembled WGS sequence"/>
</dbReference>
<dbReference type="EC" id="3.1.3.5" evidence="3"/>
<dbReference type="PANTHER" id="PTHR30457">
    <property type="entry name" value="5'-NUCLEOTIDASE SURE"/>
    <property type="match status" value="1"/>
</dbReference>
<evidence type="ECO:0000256" key="3">
    <source>
        <dbReference type="ARBA" id="ARBA00012643"/>
    </source>
</evidence>
<evidence type="ECO:0000259" key="8">
    <source>
        <dbReference type="Pfam" id="PF01975"/>
    </source>
</evidence>
<evidence type="ECO:0000256" key="7">
    <source>
        <dbReference type="ARBA" id="ARBA00022801"/>
    </source>
</evidence>
<organism evidence="9 10">
    <name type="scientific">Hamadaea flava</name>
    <dbReference type="NCBI Taxonomy" id="1742688"/>
    <lineage>
        <taxon>Bacteria</taxon>
        <taxon>Bacillati</taxon>
        <taxon>Actinomycetota</taxon>
        <taxon>Actinomycetes</taxon>
        <taxon>Micromonosporales</taxon>
        <taxon>Micromonosporaceae</taxon>
        <taxon>Hamadaea</taxon>
    </lineage>
</organism>
<evidence type="ECO:0000256" key="2">
    <source>
        <dbReference type="ARBA" id="ARBA00011062"/>
    </source>
</evidence>
<keyword evidence="4" id="KW-0963">Cytoplasm</keyword>
<dbReference type="InterPro" id="IPR030048">
    <property type="entry name" value="SurE"/>
</dbReference>
<dbReference type="Pfam" id="PF01975">
    <property type="entry name" value="SurE"/>
    <property type="match status" value="1"/>
</dbReference>
<dbReference type="Gene3D" id="3.40.1210.10">
    <property type="entry name" value="Survival protein SurE-like phosphatase/nucleotidase"/>
    <property type="match status" value="1"/>
</dbReference>
<dbReference type="InterPro" id="IPR036523">
    <property type="entry name" value="SurE-like_sf"/>
</dbReference>
<protein>
    <recommendedName>
        <fullName evidence="3">5'-nucleotidase</fullName>
        <ecNumber evidence="3">3.1.3.5</ecNumber>
    </recommendedName>
</protein>
<evidence type="ECO:0000256" key="6">
    <source>
        <dbReference type="ARBA" id="ARBA00022741"/>
    </source>
</evidence>
<dbReference type="RefSeq" id="WP_253752384.1">
    <property type="nucleotide sequence ID" value="NZ_JAMZDZ010000001.1"/>
</dbReference>
<sequence length="258" mass="26174">MTRVVVTNDDGIDAPGLHQLAASLHAAGLDVVVAAPTRERSGSSAGITATEEGGRIVAEERDLPGLPDVCAYAVAATPGFIAMIATRGAFGDPPDLLVSGINRGANCGNAVLHSGTVGAAFTAAIGGIRAMAVSLDVPHGKVDGELHWSTAGRLAVELLPLLDQVPGSVVLNLNVPDAPEIAGVRQAPFGGFGQVQIGLAEITAGAVWTTLEETAELPKVGTDLDLLAQGYATITPVRPLQEAPIKLTLPALPAALAR</sequence>
<keyword evidence="5" id="KW-0479">Metal-binding</keyword>
<feature type="domain" description="Survival protein SurE-like phosphatase/nucleotidase" evidence="8">
    <location>
        <begin position="4"/>
        <end position="186"/>
    </location>
</feature>
<comment type="similarity">
    <text evidence="2">Belongs to the SurE nucleotidase family.</text>
</comment>
<dbReference type="EMBL" id="JBHSAY010000009">
    <property type="protein sequence ID" value="MFC4132864.1"/>
    <property type="molecule type" value="Genomic_DNA"/>
</dbReference>
<keyword evidence="6" id="KW-0547">Nucleotide-binding</keyword>
<comment type="catalytic activity">
    <reaction evidence="1">
        <text>a ribonucleoside 5'-phosphate + H2O = a ribonucleoside + phosphate</text>
        <dbReference type="Rhea" id="RHEA:12484"/>
        <dbReference type="ChEBI" id="CHEBI:15377"/>
        <dbReference type="ChEBI" id="CHEBI:18254"/>
        <dbReference type="ChEBI" id="CHEBI:43474"/>
        <dbReference type="ChEBI" id="CHEBI:58043"/>
        <dbReference type="EC" id="3.1.3.5"/>
    </reaction>
</comment>
<name>A0ABV8LRI0_9ACTN</name>
<keyword evidence="7 9" id="KW-0378">Hydrolase</keyword>
<proteinExistence type="inferred from homology"/>
<dbReference type="SUPFAM" id="SSF64167">
    <property type="entry name" value="SurE-like"/>
    <property type="match status" value="1"/>
</dbReference>
<evidence type="ECO:0000313" key="10">
    <source>
        <dbReference type="Proteomes" id="UP001595816"/>
    </source>
</evidence>
<gene>
    <name evidence="9" type="primary">surE</name>
    <name evidence="9" type="ORF">ACFOZ4_19825</name>
</gene>
<dbReference type="PANTHER" id="PTHR30457:SF12">
    <property type="entry name" value="5'_3'-NUCLEOTIDASE SURE"/>
    <property type="match status" value="1"/>
</dbReference>
<evidence type="ECO:0000256" key="4">
    <source>
        <dbReference type="ARBA" id="ARBA00022490"/>
    </source>
</evidence>
<comment type="caution">
    <text evidence="9">The sequence shown here is derived from an EMBL/GenBank/DDBJ whole genome shotgun (WGS) entry which is preliminary data.</text>
</comment>
<dbReference type="InterPro" id="IPR002828">
    <property type="entry name" value="SurE-like_Pase/nucleotidase"/>
</dbReference>
<evidence type="ECO:0000256" key="5">
    <source>
        <dbReference type="ARBA" id="ARBA00022723"/>
    </source>
</evidence>
<evidence type="ECO:0000256" key="1">
    <source>
        <dbReference type="ARBA" id="ARBA00000815"/>
    </source>
</evidence>
<evidence type="ECO:0000313" key="9">
    <source>
        <dbReference type="EMBL" id="MFC4132864.1"/>
    </source>
</evidence>